<protein>
    <submittedName>
        <fullName evidence="1">Uncharacterized protein</fullName>
    </submittedName>
</protein>
<evidence type="ECO:0000313" key="2">
    <source>
        <dbReference type="Proteomes" id="UP000008022"/>
    </source>
</evidence>
<accession>A0A0E0MWR5</accession>
<dbReference type="Gramene" id="ORUFI01G18400.1">
    <property type="protein sequence ID" value="ORUFI01G18400.1"/>
    <property type="gene ID" value="ORUFI01G18400"/>
</dbReference>
<dbReference type="Proteomes" id="UP000008022">
    <property type="component" value="Unassembled WGS sequence"/>
</dbReference>
<dbReference type="AlphaFoldDB" id="A0A0E0MWR5"/>
<reference evidence="2" key="1">
    <citation type="submission" date="2013-06" db="EMBL/GenBank/DDBJ databases">
        <authorList>
            <person name="Zhao Q."/>
        </authorList>
    </citation>
    <scope>NUCLEOTIDE SEQUENCE</scope>
    <source>
        <strain evidence="2">cv. W1943</strain>
    </source>
</reference>
<dbReference type="HOGENOM" id="CLU_2610243_0_0_1"/>
<keyword evidence="2" id="KW-1185">Reference proteome</keyword>
<organism evidence="1 2">
    <name type="scientific">Oryza rufipogon</name>
    <name type="common">Brownbeard rice</name>
    <name type="synonym">Asian wild rice</name>
    <dbReference type="NCBI Taxonomy" id="4529"/>
    <lineage>
        <taxon>Eukaryota</taxon>
        <taxon>Viridiplantae</taxon>
        <taxon>Streptophyta</taxon>
        <taxon>Embryophyta</taxon>
        <taxon>Tracheophyta</taxon>
        <taxon>Spermatophyta</taxon>
        <taxon>Magnoliopsida</taxon>
        <taxon>Liliopsida</taxon>
        <taxon>Poales</taxon>
        <taxon>Poaceae</taxon>
        <taxon>BOP clade</taxon>
        <taxon>Oryzoideae</taxon>
        <taxon>Oryzeae</taxon>
        <taxon>Oryzinae</taxon>
        <taxon>Oryza</taxon>
    </lineage>
</organism>
<reference evidence="1" key="2">
    <citation type="submission" date="2015-06" db="UniProtKB">
        <authorList>
            <consortium name="EnsemblPlants"/>
        </authorList>
    </citation>
    <scope>IDENTIFICATION</scope>
</reference>
<sequence>MTISSAPPLRPSHRSALPGQFALAAPDVRQGARLHAPISPSAGVAGLVLTKPIPSATDRSKNFVLMGAWTGGGAAVSSL</sequence>
<proteinExistence type="predicted"/>
<dbReference type="EnsemblPlants" id="ORUFI01G18400.1">
    <property type="protein sequence ID" value="ORUFI01G18400.1"/>
    <property type="gene ID" value="ORUFI01G18400"/>
</dbReference>
<name>A0A0E0MWR5_ORYRU</name>
<evidence type="ECO:0000313" key="1">
    <source>
        <dbReference type="EnsemblPlants" id="ORUFI01G18400.1"/>
    </source>
</evidence>